<sequence>MCEDEASCPRLTAARATAETTQHCSASPRNKTSTLAHDLNTNATASAIPRIAKGTFHPVEPVACAHPQGSFAASLAFRELADFARPGGLTESDVAFCKFCDCSLPSQDRMPRSCSAPRLKVLIVNRSHEHGAERQGACARTAPAGWFGLPFCRARCA</sequence>
<dbReference type="EMBL" id="CAJNJA010016031">
    <property type="protein sequence ID" value="CAE7373018.1"/>
    <property type="molecule type" value="Genomic_DNA"/>
</dbReference>
<name>A0A812Q6M2_9DINO</name>
<comment type="caution">
    <text evidence="1">The sequence shown here is derived from an EMBL/GenBank/DDBJ whole genome shotgun (WGS) entry which is preliminary data.</text>
</comment>
<reference evidence="1" key="1">
    <citation type="submission" date="2021-02" db="EMBL/GenBank/DDBJ databases">
        <authorList>
            <person name="Dougan E. K."/>
            <person name="Rhodes N."/>
            <person name="Thang M."/>
            <person name="Chan C."/>
        </authorList>
    </citation>
    <scope>NUCLEOTIDE SEQUENCE</scope>
</reference>
<evidence type="ECO:0000313" key="1">
    <source>
        <dbReference type="EMBL" id="CAE7373018.1"/>
    </source>
</evidence>
<evidence type="ECO:0000313" key="2">
    <source>
        <dbReference type="Proteomes" id="UP000601435"/>
    </source>
</evidence>
<organism evidence="1 2">
    <name type="scientific">Symbiodinium necroappetens</name>
    <dbReference type="NCBI Taxonomy" id="1628268"/>
    <lineage>
        <taxon>Eukaryota</taxon>
        <taxon>Sar</taxon>
        <taxon>Alveolata</taxon>
        <taxon>Dinophyceae</taxon>
        <taxon>Suessiales</taxon>
        <taxon>Symbiodiniaceae</taxon>
        <taxon>Symbiodinium</taxon>
    </lineage>
</organism>
<proteinExistence type="predicted"/>
<protein>
    <submittedName>
        <fullName evidence="1">Uncharacterized protein</fullName>
    </submittedName>
</protein>
<accession>A0A812Q6M2</accession>
<dbReference type="Proteomes" id="UP000601435">
    <property type="component" value="Unassembled WGS sequence"/>
</dbReference>
<keyword evidence="2" id="KW-1185">Reference proteome</keyword>
<gene>
    <name evidence="1" type="ORF">SNEC2469_LOCUS10040</name>
</gene>
<dbReference type="AlphaFoldDB" id="A0A812Q6M2"/>